<organism evidence="14 15">
    <name type="scientific">Leucobacter luti</name>
    <dbReference type="NCBI Taxonomy" id="340320"/>
    <lineage>
        <taxon>Bacteria</taxon>
        <taxon>Bacillati</taxon>
        <taxon>Actinomycetota</taxon>
        <taxon>Actinomycetes</taxon>
        <taxon>Micrococcales</taxon>
        <taxon>Microbacteriaceae</taxon>
        <taxon>Leucobacter</taxon>
    </lineage>
</organism>
<keyword evidence="5 12" id="KW-1133">Transmembrane helix</keyword>
<keyword evidence="15" id="KW-1185">Reference proteome</keyword>
<evidence type="ECO:0000256" key="3">
    <source>
        <dbReference type="ARBA" id="ARBA00022475"/>
    </source>
</evidence>
<dbReference type="InterPro" id="IPR051474">
    <property type="entry name" value="Anti-sigma-K/W_factor"/>
</dbReference>
<dbReference type="Gene3D" id="1.10.10.1320">
    <property type="entry name" value="Anti-sigma factor, zinc-finger domain"/>
    <property type="match status" value="1"/>
</dbReference>
<evidence type="ECO:0000256" key="12">
    <source>
        <dbReference type="SAM" id="Phobius"/>
    </source>
</evidence>
<evidence type="ECO:0000256" key="7">
    <source>
        <dbReference type="ARBA" id="ARBA00023136"/>
    </source>
</evidence>
<evidence type="ECO:0000256" key="10">
    <source>
        <dbReference type="ARBA" id="ARBA00030803"/>
    </source>
</evidence>
<keyword evidence="4 12" id="KW-0812">Transmembrane</keyword>
<evidence type="ECO:0000259" key="13">
    <source>
        <dbReference type="Pfam" id="PF10099"/>
    </source>
</evidence>
<feature type="domain" description="Anti-sigma K factor RskA C-terminal" evidence="13">
    <location>
        <begin position="124"/>
        <end position="261"/>
    </location>
</feature>
<keyword evidence="8" id="KW-0804">Transcription</keyword>
<feature type="transmembrane region" description="Helical" evidence="12">
    <location>
        <begin position="120"/>
        <end position="141"/>
    </location>
</feature>
<keyword evidence="7 12" id="KW-0472">Membrane</keyword>
<comment type="caution">
    <text evidence="14">The sequence shown here is derived from an EMBL/GenBank/DDBJ whole genome shotgun (WGS) entry which is preliminary data.</text>
</comment>
<evidence type="ECO:0000313" key="15">
    <source>
        <dbReference type="Proteomes" id="UP000295601"/>
    </source>
</evidence>
<evidence type="ECO:0000256" key="4">
    <source>
        <dbReference type="ARBA" id="ARBA00022692"/>
    </source>
</evidence>
<gene>
    <name evidence="14" type="ORF">EDF62_0392</name>
</gene>
<dbReference type="OrthoDB" id="153510at2"/>
<evidence type="ECO:0000256" key="1">
    <source>
        <dbReference type="ARBA" id="ARBA00004167"/>
    </source>
</evidence>
<proteinExistence type="predicted"/>
<accession>A0A4V3CYW6</accession>
<dbReference type="PANTHER" id="PTHR37461:SF1">
    <property type="entry name" value="ANTI-SIGMA-K FACTOR RSKA"/>
    <property type="match status" value="1"/>
</dbReference>
<evidence type="ECO:0000256" key="5">
    <source>
        <dbReference type="ARBA" id="ARBA00022989"/>
    </source>
</evidence>
<evidence type="ECO:0000256" key="11">
    <source>
        <dbReference type="SAM" id="MobiDB-lite"/>
    </source>
</evidence>
<dbReference type="GO" id="GO:0005886">
    <property type="term" value="C:plasma membrane"/>
    <property type="evidence" value="ECO:0007669"/>
    <property type="project" value="UniProtKB-SubCell"/>
</dbReference>
<dbReference type="EMBL" id="SNYA01000001">
    <property type="protein sequence ID" value="TDP95698.1"/>
    <property type="molecule type" value="Genomic_DNA"/>
</dbReference>
<feature type="compositionally biased region" description="Basic and acidic residues" evidence="11">
    <location>
        <begin position="81"/>
        <end position="94"/>
    </location>
</feature>
<name>A0A4V3CYW6_9MICO</name>
<evidence type="ECO:0000313" key="14">
    <source>
        <dbReference type="EMBL" id="TDP95698.1"/>
    </source>
</evidence>
<reference evidence="14 15" key="1">
    <citation type="submission" date="2019-03" db="EMBL/GenBank/DDBJ databases">
        <title>Genomic analyses of the natural microbiome of Caenorhabditis elegans.</title>
        <authorList>
            <person name="Samuel B."/>
        </authorList>
    </citation>
    <scope>NUCLEOTIDE SEQUENCE [LARGE SCALE GENOMIC DNA]</scope>
    <source>
        <strain evidence="14 15">JUb18</strain>
    </source>
</reference>
<dbReference type="RefSeq" id="WP_133615582.1">
    <property type="nucleotide sequence ID" value="NZ_SNYA01000001.1"/>
</dbReference>
<evidence type="ECO:0000256" key="6">
    <source>
        <dbReference type="ARBA" id="ARBA00023015"/>
    </source>
</evidence>
<evidence type="ECO:0000256" key="9">
    <source>
        <dbReference type="ARBA" id="ARBA00029829"/>
    </source>
</evidence>
<dbReference type="Pfam" id="PF10099">
    <property type="entry name" value="RskA_C"/>
    <property type="match status" value="1"/>
</dbReference>
<dbReference type="GO" id="GO:0006417">
    <property type="term" value="P:regulation of translation"/>
    <property type="evidence" value="ECO:0007669"/>
    <property type="project" value="TreeGrafter"/>
</dbReference>
<dbReference type="InterPro" id="IPR041916">
    <property type="entry name" value="Anti_sigma_zinc_sf"/>
</dbReference>
<protein>
    <recommendedName>
        <fullName evidence="10">Regulator of SigK</fullName>
    </recommendedName>
    <alternativeName>
        <fullName evidence="9">Sigma-K anti-sigma factor RskA</fullName>
    </alternativeName>
</protein>
<dbReference type="AlphaFoldDB" id="A0A4V3CYW6"/>
<dbReference type="PANTHER" id="PTHR37461">
    <property type="entry name" value="ANTI-SIGMA-K FACTOR RSKA"/>
    <property type="match status" value="1"/>
</dbReference>
<dbReference type="Proteomes" id="UP000295601">
    <property type="component" value="Unassembled WGS sequence"/>
</dbReference>
<keyword evidence="3" id="KW-1003">Cell membrane</keyword>
<evidence type="ECO:0000256" key="8">
    <source>
        <dbReference type="ARBA" id="ARBA00023163"/>
    </source>
</evidence>
<dbReference type="InterPro" id="IPR018764">
    <property type="entry name" value="RskA_C"/>
</dbReference>
<sequence length="277" mass="29027">MNEHEFRELSALRAVHALSPDEEQVFSATLAAHPEWQWIVEEDRATAAALGASVPEVAPPVTARASILDAIALAPQFERAAQDPDPIPHPRQADLTDVPELAEYSDDDESELSARPRRRLGWLVLAASVAILLVFSFSFPLRGLLAPPDPVTVALEQLAAAPDAQYVTAPIAGAGQATLHWSRAKGQAVLVAAGLPELAGSHDFELWIVRDGTPKSLGLVSVDAQRNAAVLASDVQPGDALAVTVEDRGGSATGAPTTEPILVVATPASSSGGLEET</sequence>
<evidence type="ECO:0000256" key="2">
    <source>
        <dbReference type="ARBA" id="ARBA00004236"/>
    </source>
</evidence>
<comment type="subcellular location">
    <subcellularLocation>
        <location evidence="2">Cell membrane</location>
    </subcellularLocation>
    <subcellularLocation>
        <location evidence="1">Membrane</location>
        <topology evidence="1">Single-pass membrane protein</topology>
    </subcellularLocation>
</comment>
<feature type="region of interest" description="Disordered" evidence="11">
    <location>
        <begin position="81"/>
        <end position="110"/>
    </location>
</feature>
<keyword evidence="6" id="KW-0805">Transcription regulation</keyword>
<dbReference type="GO" id="GO:0016989">
    <property type="term" value="F:sigma factor antagonist activity"/>
    <property type="evidence" value="ECO:0007669"/>
    <property type="project" value="TreeGrafter"/>
</dbReference>